<dbReference type="PANTHER" id="PTHR22796:SF1">
    <property type="entry name" value="VWFA DOMAIN-CONTAINING PROTEIN"/>
    <property type="match status" value="1"/>
</dbReference>
<protein>
    <recommendedName>
        <fullName evidence="6">VWFA domain-containing protein</fullName>
    </recommendedName>
</protein>
<keyword evidence="1" id="KW-0862">Zinc</keyword>
<dbReference type="EMBL" id="DS566066">
    <property type="status" value="NOT_ANNOTATED_CDS"/>
    <property type="molecule type" value="Genomic_DNA"/>
</dbReference>
<dbReference type="Pfam" id="PF02263">
    <property type="entry name" value="GBP"/>
    <property type="match status" value="1"/>
</dbReference>
<evidence type="ECO:0000256" key="1">
    <source>
        <dbReference type="PROSITE-ProRule" id="PRU00175"/>
    </source>
</evidence>
<dbReference type="InterPro" id="IPR002035">
    <property type="entry name" value="VWF_A"/>
</dbReference>
<dbReference type="Proteomes" id="UP000005238">
    <property type="component" value="Unassembled WGS sequence"/>
</dbReference>
<dbReference type="OMA" id="HWLRAFY"/>
<dbReference type="PROSITE" id="PS50234">
    <property type="entry name" value="VWFA"/>
    <property type="match status" value="1"/>
</dbReference>
<dbReference type="EnsemblProtists" id="Phyra96256">
    <property type="protein sequence ID" value="Phyra96256"/>
    <property type="gene ID" value="Phyra96256"/>
</dbReference>
<dbReference type="VEuPathDB" id="FungiDB:KRP23_12625"/>
<dbReference type="GO" id="GO:0003924">
    <property type="term" value="F:GTPase activity"/>
    <property type="evidence" value="ECO:0007669"/>
    <property type="project" value="InterPro"/>
</dbReference>
<dbReference type="eggNOG" id="ENOG502QUF5">
    <property type="taxonomic scope" value="Eukaryota"/>
</dbReference>
<evidence type="ECO:0000259" key="2">
    <source>
        <dbReference type="PROSITE" id="PS50089"/>
    </source>
</evidence>
<dbReference type="SMART" id="SM00327">
    <property type="entry name" value="VWA"/>
    <property type="match status" value="1"/>
</dbReference>
<keyword evidence="5" id="KW-1185">Reference proteome</keyword>
<dbReference type="Gene3D" id="3.30.40.10">
    <property type="entry name" value="Zinc/RING finger domain, C3HC4 (zinc finger)"/>
    <property type="match status" value="1"/>
</dbReference>
<evidence type="ECO:0000313" key="4">
    <source>
        <dbReference type="EnsemblProtists" id="Phyra96256"/>
    </source>
</evidence>
<dbReference type="Gene3D" id="3.40.50.410">
    <property type="entry name" value="von Willebrand factor, type A domain"/>
    <property type="match status" value="1"/>
</dbReference>
<reference evidence="5" key="1">
    <citation type="journal article" date="2006" name="Science">
        <title>Phytophthora genome sequences uncover evolutionary origins and mechanisms of pathogenesis.</title>
        <authorList>
            <person name="Tyler B.M."/>
            <person name="Tripathy S."/>
            <person name="Zhang X."/>
            <person name="Dehal P."/>
            <person name="Jiang R.H."/>
            <person name="Aerts A."/>
            <person name="Arredondo F.D."/>
            <person name="Baxter L."/>
            <person name="Bensasson D."/>
            <person name="Beynon J.L."/>
            <person name="Chapman J."/>
            <person name="Damasceno C.M."/>
            <person name="Dorrance A.E."/>
            <person name="Dou D."/>
            <person name="Dickerman A.W."/>
            <person name="Dubchak I.L."/>
            <person name="Garbelotto M."/>
            <person name="Gijzen M."/>
            <person name="Gordon S.G."/>
            <person name="Govers F."/>
            <person name="Grunwald N.J."/>
            <person name="Huang W."/>
            <person name="Ivors K.L."/>
            <person name="Jones R.W."/>
            <person name="Kamoun S."/>
            <person name="Krampis K."/>
            <person name="Lamour K.H."/>
            <person name="Lee M.K."/>
            <person name="McDonald W.H."/>
            <person name="Medina M."/>
            <person name="Meijer H.J."/>
            <person name="Nordberg E.K."/>
            <person name="Maclean D.J."/>
            <person name="Ospina-Giraldo M.D."/>
            <person name="Morris P.F."/>
            <person name="Phuntumart V."/>
            <person name="Putnam N.H."/>
            <person name="Rash S."/>
            <person name="Rose J.K."/>
            <person name="Sakihama Y."/>
            <person name="Salamov A.A."/>
            <person name="Savidor A."/>
            <person name="Scheuring C.F."/>
            <person name="Smith B.M."/>
            <person name="Sobral B.W."/>
            <person name="Terry A."/>
            <person name="Torto-Alalibo T.A."/>
            <person name="Win J."/>
            <person name="Xu Z."/>
            <person name="Zhang H."/>
            <person name="Grigoriev I.V."/>
            <person name="Rokhsar D.S."/>
            <person name="Boore J.L."/>
        </authorList>
    </citation>
    <scope>NUCLEOTIDE SEQUENCE [LARGE SCALE GENOMIC DNA]</scope>
    <source>
        <strain evidence="5">Pr102</strain>
    </source>
</reference>
<feature type="domain" description="RING-type" evidence="2">
    <location>
        <begin position="2169"/>
        <end position="2216"/>
    </location>
</feature>
<proteinExistence type="predicted"/>
<dbReference type="Pfam" id="PF13639">
    <property type="entry name" value="zf-RING_2"/>
    <property type="match status" value="1"/>
</dbReference>
<dbReference type="GO" id="GO:0008270">
    <property type="term" value="F:zinc ion binding"/>
    <property type="evidence" value="ECO:0007669"/>
    <property type="project" value="UniProtKB-KW"/>
</dbReference>
<dbReference type="InterPro" id="IPR036465">
    <property type="entry name" value="vWFA_dom_sf"/>
</dbReference>
<evidence type="ECO:0000313" key="5">
    <source>
        <dbReference type="Proteomes" id="UP000005238"/>
    </source>
</evidence>
<dbReference type="CDD" id="cd00198">
    <property type="entry name" value="vWFA"/>
    <property type="match status" value="1"/>
</dbReference>
<dbReference type="VEuPathDB" id="FungiDB:KRP23_12586"/>
<evidence type="ECO:0008006" key="6">
    <source>
        <dbReference type="Google" id="ProtNLM"/>
    </source>
</evidence>
<dbReference type="VEuPathDB" id="FungiDB:KRP22_12931"/>
<dbReference type="VEuPathDB" id="FungiDB:KRP22_12930"/>
<dbReference type="InParanoid" id="H3HDL8"/>
<dbReference type="PANTHER" id="PTHR22796">
    <property type="entry name" value="URG4-RELATED"/>
    <property type="match status" value="1"/>
</dbReference>
<name>H3HDL8_PHYRM</name>
<dbReference type="GO" id="GO:0005525">
    <property type="term" value="F:GTP binding"/>
    <property type="evidence" value="ECO:0007669"/>
    <property type="project" value="InterPro"/>
</dbReference>
<dbReference type="Gene3D" id="3.40.50.300">
    <property type="entry name" value="P-loop containing nucleotide triphosphate hydrolases"/>
    <property type="match status" value="1"/>
</dbReference>
<organism evidence="4 5">
    <name type="scientific">Phytophthora ramorum</name>
    <name type="common">Sudden oak death agent</name>
    <dbReference type="NCBI Taxonomy" id="164328"/>
    <lineage>
        <taxon>Eukaryota</taxon>
        <taxon>Sar</taxon>
        <taxon>Stramenopiles</taxon>
        <taxon>Oomycota</taxon>
        <taxon>Peronosporomycetes</taxon>
        <taxon>Peronosporales</taxon>
        <taxon>Peronosporaceae</taxon>
        <taxon>Phytophthora</taxon>
    </lineage>
</organism>
<keyword evidence="1" id="KW-0479">Metal-binding</keyword>
<keyword evidence="1" id="KW-0863">Zinc-finger</keyword>
<reference evidence="4" key="2">
    <citation type="submission" date="2015-06" db="UniProtKB">
        <authorList>
            <consortium name="EnsemblProtists"/>
        </authorList>
    </citation>
    <scope>IDENTIFICATION</scope>
    <source>
        <strain evidence="4">Pr102</strain>
    </source>
</reference>
<dbReference type="InterPro" id="IPR013083">
    <property type="entry name" value="Znf_RING/FYVE/PHD"/>
</dbReference>
<accession>H3HDL8</accession>
<evidence type="ECO:0000259" key="3">
    <source>
        <dbReference type="PROSITE" id="PS50234"/>
    </source>
</evidence>
<dbReference type="SUPFAM" id="SSF52540">
    <property type="entry name" value="P-loop containing nucleoside triphosphate hydrolases"/>
    <property type="match status" value="1"/>
</dbReference>
<sequence length="2221" mass="247666">MRSNLPTFQSVERLAEWVFSVAKYRPLKLNLNFCERSEEVRDTLLRQFHRWPEAKVADAAKQFQTLSHVAEEQCQEQVQLYLQELRGKLVGGSNALFWLNVLQPLTHAASVPRPEAREVLMALLQESKSIDGVFEQLVTKSERVLAVLTLPLKLEPLFQGVSGLAQCGYAPAANEAMEMLTMFAEEVTAYPERKKASSFAKMATDWLMVVEEVLDVLEKSLKSRWLACERAPFEEELEEVVQGHLQTAFARLSQALAMDQLYALREMRGGEDEKKQRTMRFNLGATRKPISSDCFRLLSLVPEVQNDVEIAKPVLDELEVMRLSCSLGMLSSVNPKDFEMEMLEAREFDEDFALFLRKEVFGADEKGESEGVKALSLFGKQESVKNELETSKCWSEEMENNLKPEDQGIYCVVQKNAGTSVHGLFRKSRLRDTATYVLRFLTCLSPDMVCCLSPEDVELLEQTVASMNSNNLDAWKSFSVAFHVERQEEEKDAVVCEKLGSVLLPLKSTTQKIQLLKGSYPAVSVVEPAPATKWTEACHHRLDTAKEFATWLAAESKQRNLKLEVAVGSWPEGELKAVKELLDRSLQTCTEQSKDRAQAYIEETREELLSQMDELFDLDVLIKAKKGEEPAFKSLNAKLDPETQAALNMPLRLKNQIKAIASAYRGHLAMSGDASEEREALALFLGEFAVSDKKVFTSGDGLWGRTWKKKEHWKPATDQMKVFKLAQTDDGTFSTQELGSHRLEPDAKVLKAFAIKTHCVILVTTSPRGTLTERIDFPLERSRWGESIGKVTFTRRFGKPAWLCDFNVQERVVAFVEEAGRVILYRFNETFTSLEIFKRLELSLRTSLVLPVADVLLVDGSLYATDAHGSIQSVNLRNQQTSRAVQIVPSASPMPHNSLFAMADNMVLGFVAVRSSESPSEQSDGELFAVASEDFRDVPCFGDLLFVVDTKAKRVRVLRLAVTVRSESFRIQHSKEHSVNGTTSETDGSDTEDVEHWLRAFYHVYEKFPVRGLIRGVDDTRSTLKPLGGMDLARDLVVLSDSYTSIAEVAAQPIRSFLQELITFVPIQICRAEGNALTVMTNGKTAPIGNQAQDVQAVDIARSIRFGLLSPLLESWQGRCVVITSMGKQSTGKSYLLNHLTGSSFAIAGARCTDGAWMSIQILPKKVLLVVLDFEGLGSFERTEQEDVFLSVLNASISMFTIFRMEMRYDKEIDDLFARFQKGVALIKGDPSLFRGKLYMSVKDVNPNDQKGVLDEFLAKFQKMVGANRDSNFLLDLYSGQLDINCSPPLGTINYYQSLMHAQNFIEKSLCGVNTTGFRSGKTFLNCIRLVLAKIAILDWTSLDEGAKQFQLSEISSKLPGLLRTGCIIPQEYAAKNEDIGQYLKEDIVSAASGKVLDVDLMTMVAEYPAMADKWSALNDSMMLDELSDWEIDLGFDCCSTSDDTISQAHGAIKQLLRLFLRANTSIRGGKVSRDIVSDFDSFLAFFVRRRKARIALWAKQMLGGRVPEEWKIVEQQFLGRFQMLLTRCQSKCDECRLGCMKAAAHPGTTTHDCGGNHICAGRCEYCESSEHFGKTPSCSKEAGHEGKCECADGDHTCGQDCCMANSPNCGKKCSLKRGHTDLHKCDVPMHTCGEACSAQNCSGRCVLNVEDPHMAHKCVEVRCMHKCVMDGCNEVCGTLDHFHGQVDLAVVFSVENSDEKESSTFDAASEAPVVHMCGNGHECQALCDEAGICRVDVFLKQSSKTFTGARGSFQFTFQEMNGSRKKCAKSLPPDGGEDETIHYCDVRCPCCSYFCKKKSGHFGSHTTSHGNMRNTYFLSDAEEIDIEERKYKAGEQGIAEMCNLYCSKMGREHVHYLDCEQGSKAKCVYSGSTADQRRHCTRALEPKPEKEADEVLHEQFWKTLGWEDPCTSKMELELFGKCGYKCDAPDHDENPSHCILPAWHKPEPKPRSGFDGFTYVGGHKFECSHIASGGKMHHVFVLDCSGSMSGRPWSDLMAAWHEYVYNRVADGATLDLVSIVTFDNYAQIEYEAQNITTMTQADIRYRGGGTNYAAGLRSASEVLSRVNFDVYKPVVVFFSDGHPFDPLQGEQLARHIRGCYEKNGLQAFAVGFGSINLSILERVAEKLGGTYHHVLTGNELKATFFSISASLSTRAGLALTKPDHERNCVICGQDLASGETIKLSACSHELHTGCLDVLVRNAEQDGELARCPSCRCEVST</sequence>
<feature type="domain" description="VWFA" evidence="3">
    <location>
        <begin position="1978"/>
        <end position="2152"/>
    </location>
</feature>
<dbReference type="InterPro" id="IPR027417">
    <property type="entry name" value="P-loop_NTPase"/>
</dbReference>
<dbReference type="STRING" id="164328.H3HDL8"/>
<dbReference type="VEuPathDB" id="FungiDB:KRP23_12585"/>
<dbReference type="VEuPathDB" id="FungiDB:KRP22_12896"/>
<dbReference type="SUPFAM" id="SSF57850">
    <property type="entry name" value="RING/U-box"/>
    <property type="match status" value="1"/>
</dbReference>
<dbReference type="InterPro" id="IPR001841">
    <property type="entry name" value="Znf_RING"/>
</dbReference>
<dbReference type="Pfam" id="PF00092">
    <property type="entry name" value="VWA"/>
    <property type="match status" value="1"/>
</dbReference>
<dbReference type="InterPro" id="IPR015894">
    <property type="entry name" value="Guanylate-bd_N"/>
</dbReference>
<dbReference type="HOGENOM" id="CLU_001283_1_0_1"/>
<dbReference type="SMART" id="SM00184">
    <property type="entry name" value="RING"/>
    <property type="match status" value="1"/>
</dbReference>
<dbReference type="SUPFAM" id="SSF53300">
    <property type="entry name" value="vWA-like"/>
    <property type="match status" value="1"/>
</dbReference>
<dbReference type="PROSITE" id="PS50089">
    <property type="entry name" value="ZF_RING_2"/>
    <property type="match status" value="1"/>
</dbReference>